<dbReference type="Proteomes" id="UP000010796">
    <property type="component" value="Chromosome"/>
</dbReference>
<dbReference type="PATRIC" id="fig|926556.3.peg.4224"/>
<evidence type="ECO:0000259" key="2">
    <source>
        <dbReference type="Pfam" id="PF11954"/>
    </source>
</evidence>
<evidence type="ECO:0000313" key="3">
    <source>
        <dbReference type="EMBL" id="AGA80221.1"/>
    </source>
</evidence>
<feature type="domain" description="Beta-lactamase-related" evidence="1">
    <location>
        <begin position="7"/>
        <end position="336"/>
    </location>
</feature>
<organism evidence="3 4">
    <name type="scientific">Echinicola vietnamensis (strain DSM 17526 / LMG 23754 / KMM 6221)</name>
    <dbReference type="NCBI Taxonomy" id="926556"/>
    <lineage>
        <taxon>Bacteria</taxon>
        <taxon>Pseudomonadati</taxon>
        <taxon>Bacteroidota</taxon>
        <taxon>Cytophagia</taxon>
        <taxon>Cytophagales</taxon>
        <taxon>Cyclobacteriaceae</taxon>
        <taxon>Echinicola</taxon>
    </lineage>
</organism>
<name>L0G5C7_ECHVK</name>
<evidence type="ECO:0000313" key="4">
    <source>
        <dbReference type="Proteomes" id="UP000010796"/>
    </source>
</evidence>
<evidence type="ECO:0000259" key="1">
    <source>
        <dbReference type="Pfam" id="PF00144"/>
    </source>
</evidence>
<dbReference type="SUPFAM" id="SSF56601">
    <property type="entry name" value="beta-lactamase/transpeptidase-like"/>
    <property type="match status" value="1"/>
</dbReference>
<dbReference type="InterPro" id="IPR021860">
    <property type="entry name" value="Peptidase_S12_Pab87-rel_C"/>
</dbReference>
<keyword evidence="4" id="KW-1185">Reference proteome</keyword>
<dbReference type="Pfam" id="PF00144">
    <property type="entry name" value="Beta-lactamase"/>
    <property type="match status" value="1"/>
</dbReference>
<dbReference type="EMBL" id="CP003346">
    <property type="protein sequence ID" value="AGA80221.1"/>
    <property type="molecule type" value="Genomic_DNA"/>
</dbReference>
<dbReference type="Gene3D" id="2.40.128.600">
    <property type="match status" value="1"/>
</dbReference>
<accession>L0G5C7</accession>
<feature type="domain" description="Peptidase S12 Pab87-related C-terminal" evidence="2">
    <location>
        <begin position="397"/>
        <end position="491"/>
    </location>
</feature>
<dbReference type="InterPro" id="IPR050491">
    <property type="entry name" value="AmpC-like"/>
</dbReference>
<dbReference type="InterPro" id="IPR012338">
    <property type="entry name" value="Beta-lactam/transpept-like"/>
</dbReference>
<dbReference type="InterPro" id="IPR001466">
    <property type="entry name" value="Beta-lactam-related"/>
</dbReference>
<dbReference type="KEGG" id="evi:Echvi_4014"/>
<dbReference type="HOGENOM" id="CLU_020027_14_3_10"/>
<dbReference type="RefSeq" id="WP_015267758.1">
    <property type="nucleotide sequence ID" value="NC_019904.1"/>
</dbReference>
<dbReference type="eggNOG" id="COG1680">
    <property type="taxonomic scope" value="Bacteria"/>
</dbReference>
<dbReference type="OrthoDB" id="1522765at2"/>
<dbReference type="Pfam" id="PF11954">
    <property type="entry name" value="DUF3471"/>
    <property type="match status" value="1"/>
</dbReference>
<sequence length="493" mass="55646">MTSDHIDHLVDDARTRLDFPGIAVGVVKDGEVVHVKGYGVSSLASGKRVDRHTQFTLASVSKAFTTTALAILVDRGEISWKDRVIDYIPEFTMYNSYVLDNFIIEDLLTHRSGLGLGVGDLMFKPDDNDFTIDDILASFQHFEPVSAFRTQYDYDNLLYIVAGELIKRVTGQSWKVFVRDNILVPLEMDNSFSEISLITDKGNLASPHVEKDDAVLEPIENFKRTGNGAASGIFSNVDDFCKWMLVHLNRGKYGNDLEKELFSEERQREMWKPYISFVSHPTEPYFVNFSGYGLGWVLTDVQGHFVAYHSGGLPGISTQIMLVPDMDLGIVVLANRGWSVEPISFAILDSYLGVPDQHWVAKMAEGMKGTQQKTDSVSQNVWKTVAISATDRPDPKNFLGIYEDPWFGKVAVFEKGELLWIKSYRAPKLNGELQYYKGSTFAVKWEYQDMNADAFVHFILDEKGIGQKISMEGISPDIDFSFDFQDLDFSRCE</sequence>
<dbReference type="AlphaFoldDB" id="L0G5C7"/>
<dbReference type="PANTHER" id="PTHR46825:SF15">
    <property type="entry name" value="BETA-LACTAMASE-RELATED DOMAIN-CONTAINING PROTEIN"/>
    <property type="match status" value="1"/>
</dbReference>
<protein>
    <submittedName>
        <fullName evidence="3">Penicillin-binding protein, beta-lactamase class C</fullName>
    </submittedName>
</protein>
<dbReference type="Gene3D" id="3.40.710.10">
    <property type="entry name" value="DD-peptidase/beta-lactamase superfamily"/>
    <property type="match status" value="1"/>
</dbReference>
<gene>
    <name evidence="3" type="ordered locus">Echvi_4014</name>
</gene>
<proteinExistence type="predicted"/>
<reference evidence="4" key="1">
    <citation type="submission" date="2012-02" db="EMBL/GenBank/DDBJ databases">
        <title>The complete genome of Echinicola vietnamensis DSM 17526.</title>
        <authorList>
            <person name="Lucas S."/>
            <person name="Copeland A."/>
            <person name="Lapidus A."/>
            <person name="Glavina del Rio T."/>
            <person name="Dalin E."/>
            <person name="Tice H."/>
            <person name="Bruce D."/>
            <person name="Goodwin L."/>
            <person name="Pitluck S."/>
            <person name="Peters L."/>
            <person name="Ovchinnikova G."/>
            <person name="Teshima H."/>
            <person name="Kyrpides N."/>
            <person name="Mavromatis K."/>
            <person name="Ivanova N."/>
            <person name="Brettin T."/>
            <person name="Detter J.C."/>
            <person name="Han C."/>
            <person name="Larimer F."/>
            <person name="Land M."/>
            <person name="Hauser L."/>
            <person name="Markowitz V."/>
            <person name="Cheng J.-F."/>
            <person name="Hugenholtz P."/>
            <person name="Woyke T."/>
            <person name="Wu D."/>
            <person name="Brambilla E."/>
            <person name="Klenk H.-P."/>
            <person name="Eisen J.A."/>
        </authorList>
    </citation>
    <scope>NUCLEOTIDE SEQUENCE [LARGE SCALE GENOMIC DNA]</scope>
    <source>
        <strain evidence="4">DSM 17526 / LMG 23754 / KMM 6221</strain>
    </source>
</reference>
<dbReference type="PANTHER" id="PTHR46825">
    <property type="entry name" value="D-ALANYL-D-ALANINE-CARBOXYPEPTIDASE/ENDOPEPTIDASE AMPH"/>
    <property type="match status" value="1"/>
</dbReference>